<dbReference type="PANTHER" id="PTHR46371">
    <property type="entry name" value="OS04G0464100 PROTEIN"/>
    <property type="match status" value="1"/>
</dbReference>
<reference evidence="1" key="2">
    <citation type="journal article" date="2024" name="Plant">
        <title>Genomic evolution and insights into agronomic trait innovations of Sesamum species.</title>
        <authorList>
            <person name="Miao H."/>
            <person name="Wang L."/>
            <person name="Qu L."/>
            <person name="Liu H."/>
            <person name="Sun Y."/>
            <person name="Le M."/>
            <person name="Wang Q."/>
            <person name="Wei S."/>
            <person name="Zheng Y."/>
            <person name="Lin W."/>
            <person name="Duan Y."/>
            <person name="Cao H."/>
            <person name="Xiong S."/>
            <person name="Wang X."/>
            <person name="Wei L."/>
            <person name="Li C."/>
            <person name="Ma Q."/>
            <person name="Ju M."/>
            <person name="Zhao R."/>
            <person name="Li G."/>
            <person name="Mu C."/>
            <person name="Tian Q."/>
            <person name="Mei H."/>
            <person name="Zhang T."/>
            <person name="Gao T."/>
            <person name="Zhang H."/>
        </authorList>
    </citation>
    <scope>NUCLEOTIDE SEQUENCE</scope>
    <source>
        <strain evidence="1">G02</strain>
    </source>
</reference>
<gene>
    <name evidence="1" type="ORF">Sradi_2304700</name>
</gene>
<name>A0AAW2T4F2_SESRA</name>
<protein>
    <recommendedName>
        <fullName evidence="2">Heavy metal transport/detoxification superfamily protein</fullName>
    </recommendedName>
</protein>
<accession>A0AAW2T4F2</accession>
<dbReference type="EMBL" id="JACGWJ010000009">
    <property type="protein sequence ID" value="KAL0399614.1"/>
    <property type="molecule type" value="Genomic_DNA"/>
</dbReference>
<dbReference type="InterPro" id="IPR044296">
    <property type="entry name" value="HIPP46"/>
</dbReference>
<evidence type="ECO:0008006" key="2">
    <source>
        <dbReference type="Google" id="ProtNLM"/>
    </source>
</evidence>
<dbReference type="Gene3D" id="3.30.70.100">
    <property type="match status" value="1"/>
</dbReference>
<sequence>MSAAKDCDKGVDERREIALQSPQDFRRRIRGEGKNQVEVVGEGIDAVELTRRLRKNVAYAELVSVGEVKKEPAPAAKVETPTPQPAVVWTYAPQYEGYPQYPVYEVRGPSSDPLCTIM</sequence>
<organism evidence="1">
    <name type="scientific">Sesamum radiatum</name>
    <name type="common">Black benniseed</name>
    <dbReference type="NCBI Taxonomy" id="300843"/>
    <lineage>
        <taxon>Eukaryota</taxon>
        <taxon>Viridiplantae</taxon>
        <taxon>Streptophyta</taxon>
        <taxon>Embryophyta</taxon>
        <taxon>Tracheophyta</taxon>
        <taxon>Spermatophyta</taxon>
        <taxon>Magnoliopsida</taxon>
        <taxon>eudicotyledons</taxon>
        <taxon>Gunneridae</taxon>
        <taxon>Pentapetalae</taxon>
        <taxon>asterids</taxon>
        <taxon>lamiids</taxon>
        <taxon>Lamiales</taxon>
        <taxon>Pedaliaceae</taxon>
        <taxon>Sesamum</taxon>
    </lineage>
</organism>
<proteinExistence type="predicted"/>
<dbReference type="AlphaFoldDB" id="A0AAW2T4F2"/>
<comment type="caution">
    <text evidence="1">The sequence shown here is derived from an EMBL/GenBank/DDBJ whole genome shotgun (WGS) entry which is preliminary data.</text>
</comment>
<evidence type="ECO:0000313" key="1">
    <source>
        <dbReference type="EMBL" id="KAL0399614.1"/>
    </source>
</evidence>
<reference evidence="1" key="1">
    <citation type="submission" date="2020-06" db="EMBL/GenBank/DDBJ databases">
        <authorList>
            <person name="Li T."/>
            <person name="Hu X."/>
            <person name="Zhang T."/>
            <person name="Song X."/>
            <person name="Zhang H."/>
            <person name="Dai N."/>
            <person name="Sheng W."/>
            <person name="Hou X."/>
            <person name="Wei L."/>
        </authorList>
    </citation>
    <scope>NUCLEOTIDE SEQUENCE</scope>
    <source>
        <strain evidence="1">G02</strain>
        <tissue evidence="1">Leaf</tissue>
    </source>
</reference>